<feature type="region of interest" description="Disordered" evidence="1">
    <location>
        <begin position="128"/>
        <end position="156"/>
    </location>
</feature>
<dbReference type="HOGENOM" id="CLU_1360075_0_0_1"/>
<sequence>MGREEEETGSRSVIFQVSGICRVAQRKQAALTRGSANGPEEEIVRADKQEYVRASAGGAGEQPGQTDRQTDVTDVMDELLATRLREGMDSRTASGGTVTGWLAVAVHVCISQSVTVLLSCPARMPEDKAGIGQQLGTPTGEGGKSKERSLGDKAATYGLSSKKNAAAASSSTAQQLFDSGGGLSPAVQDNRASSFIGFRPR</sequence>
<feature type="region of interest" description="Disordered" evidence="1">
    <location>
        <begin position="170"/>
        <end position="201"/>
    </location>
</feature>
<evidence type="ECO:0000313" key="2">
    <source>
        <dbReference type="EMBL" id="EER43643.1"/>
    </source>
</evidence>
<gene>
    <name evidence="2" type="ORF">HCDG_01673</name>
</gene>
<dbReference type="EMBL" id="GG692420">
    <property type="protein sequence ID" value="EER43643.1"/>
    <property type="molecule type" value="Genomic_DNA"/>
</dbReference>
<dbReference type="AlphaFoldDB" id="C6H8B2"/>
<organism evidence="2 3">
    <name type="scientific">Ajellomyces capsulatus (strain H143)</name>
    <name type="common">Darling's disease fungus</name>
    <name type="synonym">Histoplasma capsulatum</name>
    <dbReference type="NCBI Taxonomy" id="544712"/>
    <lineage>
        <taxon>Eukaryota</taxon>
        <taxon>Fungi</taxon>
        <taxon>Dikarya</taxon>
        <taxon>Ascomycota</taxon>
        <taxon>Pezizomycotina</taxon>
        <taxon>Eurotiomycetes</taxon>
        <taxon>Eurotiomycetidae</taxon>
        <taxon>Onygenales</taxon>
        <taxon>Ajellomycetaceae</taxon>
        <taxon>Histoplasma</taxon>
    </lineage>
</organism>
<reference evidence="3" key="1">
    <citation type="submission" date="2009-05" db="EMBL/GenBank/DDBJ databases">
        <title>The genome sequence of Ajellomyces capsulatus strain H143.</title>
        <authorList>
            <person name="Champion M."/>
            <person name="Cuomo C.A."/>
            <person name="Ma L.-J."/>
            <person name="Henn M.R."/>
            <person name="Sil A."/>
            <person name="Goldman B."/>
            <person name="Young S.K."/>
            <person name="Kodira C.D."/>
            <person name="Zeng Q."/>
            <person name="Koehrsen M."/>
            <person name="Alvarado L."/>
            <person name="Berlin A.M."/>
            <person name="Borenstein D."/>
            <person name="Chen Z."/>
            <person name="Engels R."/>
            <person name="Freedman E."/>
            <person name="Gellesch M."/>
            <person name="Goldberg J."/>
            <person name="Griggs A."/>
            <person name="Gujja S."/>
            <person name="Heiman D.I."/>
            <person name="Hepburn T.A."/>
            <person name="Howarth C."/>
            <person name="Jen D."/>
            <person name="Larson L."/>
            <person name="Lewis B."/>
            <person name="Mehta T."/>
            <person name="Park D."/>
            <person name="Pearson M."/>
            <person name="Roberts A."/>
            <person name="Saif S."/>
            <person name="Shea T.D."/>
            <person name="Shenoy N."/>
            <person name="Sisk P."/>
            <person name="Stolte C."/>
            <person name="Sykes S."/>
            <person name="Walk T."/>
            <person name="White J."/>
            <person name="Yandava C."/>
            <person name="Klein B."/>
            <person name="McEwen J.G."/>
            <person name="Puccia R."/>
            <person name="Goldman G.H."/>
            <person name="Felipe M.S."/>
            <person name="Nino-Vega G."/>
            <person name="San-Blas G."/>
            <person name="Taylor J.W."/>
            <person name="Mendoza L."/>
            <person name="Galagan J.E."/>
            <person name="Nusbaum C."/>
            <person name="Birren B.W."/>
        </authorList>
    </citation>
    <scope>NUCLEOTIDE SEQUENCE [LARGE SCALE GENOMIC DNA]</scope>
    <source>
        <strain evidence="3">H143</strain>
    </source>
</reference>
<dbReference type="OMA" id="CPARMPE"/>
<protein>
    <submittedName>
        <fullName evidence="2">Uncharacterized protein</fullName>
    </submittedName>
</protein>
<evidence type="ECO:0000256" key="1">
    <source>
        <dbReference type="SAM" id="MobiDB-lite"/>
    </source>
</evidence>
<proteinExistence type="predicted"/>
<accession>C6H8B2</accession>
<dbReference type="VEuPathDB" id="FungiDB:HCDG_01673"/>
<dbReference type="Proteomes" id="UP000002624">
    <property type="component" value="Unassembled WGS sequence"/>
</dbReference>
<evidence type="ECO:0000313" key="3">
    <source>
        <dbReference type="Proteomes" id="UP000002624"/>
    </source>
</evidence>
<name>C6H8B2_AJECH</name>